<evidence type="ECO:0000313" key="1">
    <source>
        <dbReference type="Proteomes" id="UP000095283"/>
    </source>
</evidence>
<reference evidence="2" key="1">
    <citation type="submission" date="2016-11" db="UniProtKB">
        <authorList>
            <consortium name="WormBaseParasite"/>
        </authorList>
    </citation>
    <scope>IDENTIFICATION</scope>
</reference>
<organism evidence="1 2">
    <name type="scientific">Heterorhabditis bacteriophora</name>
    <name type="common">Entomopathogenic nematode worm</name>
    <dbReference type="NCBI Taxonomy" id="37862"/>
    <lineage>
        <taxon>Eukaryota</taxon>
        <taxon>Metazoa</taxon>
        <taxon>Ecdysozoa</taxon>
        <taxon>Nematoda</taxon>
        <taxon>Chromadorea</taxon>
        <taxon>Rhabditida</taxon>
        <taxon>Rhabditina</taxon>
        <taxon>Rhabditomorpha</taxon>
        <taxon>Strongyloidea</taxon>
        <taxon>Heterorhabditidae</taxon>
        <taxon>Heterorhabditis</taxon>
    </lineage>
</organism>
<dbReference type="WBParaSite" id="Hba_21688">
    <property type="protein sequence ID" value="Hba_21688"/>
    <property type="gene ID" value="Hba_21688"/>
</dbReference>
<proteinExistence type="predicted"/>
<dbReference type="Proteomes" id="UP000095283">
    <property type="component" value="Unplaced"/>
</dbReference>
<sequence>MEDENPILVMRNPRPATSTGWQRIFKYISRKETQISIGFCFNDLEICNKTKMLRTEMRTKLEYKIAI</sequence>
<keyword evidence="1" id="KW-1185">Reference proteome</keyword>
<evidence type="ECO:0000313" key="2">
    <source>
        <dbReference type="WBParaSite" id="Hba_21688"/>
    </source>
</evidence>
<protein>
    <submittedName>
        <fullName evidence="2">Uncharacterized protein</fullName>
    </submittedName>
</protein>
<dbReference type="AlphaFoldDB" id="A0A1I7XWD4"/>
<name>A0A1I7XWD4_HETBA</name>
<accession>A0A1I7XWD4</accession>